<keyword evidence="3" id="KW-0342">GTP-binding</keyword>
<feature type="compositionally biased region" description="Polar residues" evidence="4">
    <location>
        <begin position="287"/>
        <end position="308"/>
    </location>
</feature>
<reference evidence="6" key="1">
    <citation type="submission" date="2017-01" db="EMBL/GenBank/DDBJ databases">
        <authorList>
            <person name="Wang Y."/>
            <person name="White M."/>
            <person name="Kvist S."/>
            <person name="Moncalvo J.-M."/>
        </authorList>
    </citation>
    <scope>NUCLEOTIDE SEQUENCE [LARGE SCALE GENOMIC DNA]</scope>
    <source>
        <strain evidence="6">COL-18-3</strain>
    </source>
</reference>
<name>A0A1R1PI64_ZANCU</name>
<dbReference type="InterPro" id="IPR007268">
    <property type="entry name" value="Rad9/Ddc1"/>
</dbReference>
<keyword evidence="2" id="KW-0547">Nucleotide-binding</keyword>
<feature type="compositionally biased region" description="Gly residues" evidence="4">
    <location>
        <begin position="11"/>
        <end position="24"/>
    </location>
</feature>
<dbReference type="Pfam" id="PF04670">
    <property type="entry name" value="Gtr1_RagA"/>
    <property type="match status" value="1"/>
</dbReference>
<dbReference type="GO" id="GO:0003924">
    <property type="term" value="F:GTPase activity"/>
    <property type="evidence" value="ECO:0007669"/>
    <property type="project" value="TreeGrafter"/>
</dbReference>
<dbReference type="Gene3D" id="3.70.10.10">
    <property type="match status" value="1"/>
</dbReference>
<dbReference type="GO" id="GO:0005525">
    <property type="term" value="F:GTP binding"/>
    <property type="evidence" value="ECO:0007669"/>
    <property type="project" value="UniProtKB-KW"/>
</dbReference>
<feature type="region of interest" description="Disordered" evidence="4">
    <location>
        <begin position="245"/>
        <end position="382"/>
    </location>
</feature>
<keyword evidence="6" id="KW-1185">Reference proteome</keyword>
<sequence length="757" mass="82791">MRSWSESYSGGNNGIGGGGGGGNGPRVITAGDATRTMQTELLMDPEEFDIYHLTFYGNENNNISSTNSRYQQHNISTPVRPYPQKSQPQPPATNNTTATASTSGGNVNCIELTFGIKEFKAILSYSEAAELPLQAHFDAGGDPILFYVSSDIFDQSNFNVSRRKPSANSVVAPNDNSHFRSNNNNMNFNGNGNVIINSSADLSFDGISAEFVLATVSDQFSSTASQATTASHSISLSASLMSTSNNNNDIKSNSQLFQSPSSKSKSNLNPNPNPKLNSKPSRYDNLPPSSFSLINNNRTNDPIANSDKNPQPSSQNPIQSPAKGALGSDHSKQSKSDLHTPLFQENHQYQQHHHSETTMDADHNDFSQQPSNNPPSSGVILTGTESMTSSAVLSLQQKDNIPHVNPGGLPSQPAYDHKNRELEYQDSLMRTPRPPNSAVDSGLAPINISNSSLLKNVQKLNVNSVSSSAKNKPKNSWKWPGLEDPIGENDQPFNSQSVPNPPDNNNVNEPYFSTSSRIQQPDLRVVDINSESNSDSDSDLESGSNSVANTISGIRPPHRSKDNNNNDNKSRDSDSDSDSDSVVLSATPPSSKRVYCADVNTKLLFGDCTPIDISTDIQQKVIFNMDYRGWDSSNVQFYVTSIYNKSIYEAMSRVSHKLFPHVNILESLLNSLCFKSNLDNAYIFDMNHKLYIASDSSPSTTQSHRFCCDTIGLIEDLTKMYRRLMLVCMMRGDIDNKMSLLELNASKISSAVCKVLE</sequence>
<accession>A0A1R1PI64</accession>
<dbReference type="InterPro" id="IPR006762">
    <property type="entry name" value="Gtr1_RagA"/>
</dbReference>
<feature type="region of interest" description="Disordered" evidence="4">
    <location>
        <begin position="464"/>
        <end position="587"/>
    </location>
</feature>
<evidence type="ECO:0000256" key="2">
    <source>
        <dbReference type="ARBA" id="ARBA00022741"/>
    </source>
</evidence>
<dbReference type="GO" id="GO:0010507">
    <property type="term" value="P:negative regulation of autophagy"/>
    <property type="evidence" value="ECO:0007669"/>
    <property type="project" value="TreeGrafter"/>
</dbReference>
<organism evidence="5 6">
    <name type="scientific">Zancudomyces culisetae</name>
    <name type="common">Gut fungus</name>
    <name type="synonym">Smittium culisetae</name>
    <dbReference type="NCBI Taxonomy" id="1213189"/>
    <lineage>
        <taxon>Eukaryota</taxon>
        <taxon>Fungi</taxon>
        <taxon>Fungi incertae sedis</taxon>
        <taxon>Zoopagomycota</taxon>
        <taxon>Kickxellomycotina</taxon>
        <taxon>Harpellomycetes</taxon>
        <taxon>Harpellales</taxon>
        <taxon>Legeriomycetaceae</taxon>
        <taxon>Zancudomyces</taxon>
    </lineage>
</organism>
<dbReference type="Gene3D" id="3.40.50.300">
    <property type="entry name" value="P-loop containing nucleotide triphosphate hydrolases"/>
    <property type="match status" value="1"/>
</dbReference>
<comment type="similarity">
    <text evidence="1">Belongs to the GTR/RAG GTP-binding protein family.</text>
</comment>
<evidence type="ECO:0000256" key="1">
    <source>
        <dbReference type="ARBA" id="ARBA00007756"/>
    </source>
</evidence>
<feature type="compositionally biased region" description="Basic and acidic residues" evidence="4">
    <location>
        <begin position="559"/>
        <end position="574"/>
    </location>
</feature>
<comment type="caution">
    <text evidence="5">The sequence shown here is derived from an EMBL/GenBank/DDBJ whole genome shotgun (WGS) entry which is preliminary data.</text>
</comment>
<feature type="compositionally biased region" description="Low complexity" evidence="4">
    <location>
        <begin position="245"/>
        <end position="280"/>
    </location>
</feature>
<dbReference type="GO" id="GO:1904263">
    <property type="term" value="P:positive regulation of TORC1 signaling"/>
    <property type="evidence" value="ECO:0007669"/>
    <property type="project" value="TreeGrafter"/>
</dbReference>
<dbReference type="Gene3D" id="3.30.450.190">
    <property type="match status" value="1"/>
</dbReference>
<feature type="compositionally biased region" description="Basic and acidic residues" evidence="4">
    <location>
        <begin position="353"/>
        <end position="365"/>
    </location>
</feature>
<feature type="compositionally biased region" description="Low complexity" evidence="4">
    <location>
        <begin position="309"/>
        <end position="321"/>
    </location>
</feature>
<dbReference type="GO" id="GO:0000077">
    <property type="term" value="P:DNA damage checkpoint signaling"/>
    <property type="evidence" value="ECO:0007669"/>
    <property type="project" value="InterPro"/>
</dbReference>
<evidence type="ECO:0000313" key="5">
    <source>
        <dbReference type="EMBL" id="OMH80671.1"/>
    </source>
</evidence>
<feature type="compositionally biased region" description="Polar residues" evidence="4">
    <location>
        <begin position="63"/>
        <end position="77"/>
    </location>
</feature>
<evidence type="ECO:0000256" key="3">
    <source>
        <dbReference type="ARBA" id="ARBA00023134"/>
    </source>
</evidence>
<dbReference type="GO" id="GO:1990131">
    <property type="term" value="C:Gtr1-Gtr2 GTPase complex"/>
    <property type="evidence" value="ECO:0007669"/>
    <property type="project" value="TreeGrafter"/>
</dbReference>
<feature type="compositionally biased region" description="Low complexity" evidence="4">
    <location>
        <begin position="464"/>
        <end position="480"/>
    </location>
</feature>
<dbReference type="EMBL" id="LSSK01001117">
    <property type="protein sequence ID" value="OMH80671.1"/>
    <property type="molecule type" value="Genomic_DNA"/>
</dbReference>
<dbReference type="GO" id="GO:0030896">
    <property type="term" value="C:checkpoint clamp complex"/>
    <property type="evidence" value="ECO:0007669"/>
    <property type="project" value="InterPro"/>
</dbReference>
<evidence type="ECO:0000256" key="4">
    <source>
        <dbReference type="SAM" id="MobiDB-lite"/>
    </source>
</evidence>
<feature type="compositionally biased region" description="Low complexity" evidence="4">
    <location>
        <begin position="367"/>
        <end position="377"/>
    </location>
</feature>
<dbReference type="PANTHER" id="PTHR11259">
    <property type="entry name" value="RAS-RELATED GTP BINDING RAG/GTR YEAST"/>
    <property type="match status" value="1"/>
</dbReference>
<proteinExistence type="inferred from homology"/>
<evidence type="ECO:0000313" key="6">
    <source>
        <dbReference type="Proteomes" id="UP000188320"/>
    </source>
</evidence>
<gene>
    <name evidence="5" type="ORF">AX774_g5888</name>
</gene>
<dbReference type="InterPro" id="IPR027417">
    <property type="entry name" value="P-loop_NTPase"/>
</dbReference>
<dbReference type="AlphaFoldDB" id="A0A1R1PI64"/>
<dbReference type="Proteomes" id="UP000188320">
    <property type="component" value="Unassembled WGS sequence"/>
</dbReference>
<feature type="region of interest" description="Disordered" evidence="4">
    <location>
        <begin position="63"/>
        <end position="102"/>
    </location>
</feature>
<protein>
    <submittedName>
        <fullName evidence="5">GTP-binding protein gtr2</fullName>
    </submittedName>
</protein>
<dbReference type="Pfam" id="PF04139">
    <property type="entry name" value="Rad9"/>
    <property type="match status" value="1"/>
</dbReference>
<dbReference type="OrthoDB" id="26136at2759"/>
<feature type="compositionally biased region" description="Basic and acidic residues" evidence="4">
    <location>
        <begin position="329"/>
        <end position="338"/>
    </location>
</feature>
<dbReference type="GO" id="GO:0009267">
    <property type="term" value="P:cellular response to starvation"/>
    <property type="evidence" value="ECO:0007669"/>
    <property type="project" value="TreeGrafter"/>
</dbReference>
<feature type="compositionally biased region" description="Low complexity" evidence="4">
    <location>
        <begin position="92"/>
        <end position="102"/>
    </location>
</feature>
<feature type="region of interest" description="Disordered" evidence="4">
    <location>
        <begin position="1"/>
        <end position="28"/>
    </location>
</feature>
<dbReference type="PANTHER" id="PTHR11259:SF2">
    <property type="entry name" value="GH16429P"/>
    <property type="match status" value="1"/>
</dbReference>